<dbReference type="OrthoDB" id="10637401at2759"/>
<feature type="compositionally biased region" description="Basic residues" evidence="1">
    <location>
        <begin position="424"/>
        <end position="435"/>
    </location>
</feature>
<evidence type="ECO:0000313" key="2">
    <source>
        <dbReference type="EMBL" id="GMI00277.1"/>
    </source>
</evidence>
<feature type="compositionally biased region" description="Acidic residues" evidence="1">
    <location>
        <begin position="235"/>
        <end position="246"/>
    </location>
</feature>
<evidence type="ECO:0000256" key="1">
    <source>
        <dbReference type="SAM" id="MobiDB-lite"/>
    </source>
</evidence>
<feature type="compositionally biased region" description="Low complexity" evidence="1">
    <location>
        <begin position="43"/>
        <end position="52"/>
    </location>
</feature>
<feature type="compositionally biased region" description="Polar residues" evidence="1">
    <location>
        <begin position="358"/>
        <end position="367"/>
    </location>
</feature>
<gene>
    <name evidence="2" type="ORF">TrLO_g11343</name>
</gene>
<feature type="compositionally biased region" description="Low complexity" evidence="1">
    <location>
        <begin position="309"/>
        <end position="320"/>
    </location>
</feature>
<feature type="region of interest" description="Disordered" evidence="1">
    <location>
        <begin position="32"/>
        <end position="506"/>
    </location>
</feature>
<evidence type="ECO:0000313" key="3">
    <source>
        <dbReference type="Proteomes" id="UP001165122"/>
    </source>
</evidence>
<keyword evidence="3" id="KW-1185">Reference proteome</keyword>
<accession>A0A9W7C5B6</accession>
<feature type="compositionally biased region" description="Low complexity" evidence="1">
    <location>
        <begin position="377"/>
        <end position="388"/>
    </location>
</feature>
<dbReference type="Proteomes" id="UP001165122">
    <property type="component" value="Unassembled WGS sequence"/>
</dbReference>
<feature type="compositionally biased region" description="Gly residues" evidence="1">
    <location>
        <begin position="438"/>
        <end position="455"/>
    </location>
</feature>
<comment type="caution">
    <text evidence="2">The sequence shown here is derived from an EMBL/GenBank/DDBJ whole genome shotgun (WGS) entry which is preliminary data.</text>
</comment>
<name>A0A9W7C5B6_9STRA</name>
<protein>
    <submittedName>
        <fullName evidence="2">Uncharacterized protein</fullName>
    </submittedName>
</protein>
<dbReference type="AlphaFoldDB" id="A0A9W7C5B6"/>
<feature type="compositionally biased region" description="Low complexity" evidence="1">
    <location>
        <begin position="465"/>
        <end position="477"/>
    </location>
</feature>
<sequence>MKALTKTASVIPHVTLKEISAEKDKWEKSVEILPSAEVEKENSQPSQLQASPSPLPPPPPQSQKQIEVVKEPNHKEPTLDNTTTATPLPPPVTSNTSSSDSDEDDEPMTTKRRKLVISNSNFSGSDDDSDSGSALPVRSNIRQEDIDTSQSQSQSPRVRVGLNTTAAAPQDPAEDDDDDVVDDPFRIDLSQQQDDSSSSSSDDDDDNNNNNHNHNHNHNHNTYSSNPPITQFDALPDDDYCDDEHEENILQAMRSSMHYRNPGALVTSTTSRRGNRSLLDAVTKKSLKKSTNQSEPRWNGFKGSLTSFQNNNNPTNQNPNHHNKPTSNPHPPVVDLCESSSDSDNDSLILKPSKHTKSLSNFTHNPKQPNPKAAKQSSLSTEPLTTTSKNTTAPWEKTYEDAGIYEPPTASSGRGWDDGEAWLKPKKGGRGRGRGAARWGGGGGRGGGKRGGGCGRGKKKRAPSKPKTSSSSSSAQGWKGGNQTGGDKNYYENFDDLGDVGGKVSF</sequence>
<feature type="compositionally biased region" description="Basic and acidic residues" evidence="1">
    <location>
        <begin position="67"/>
        <end position="78"/>
    </location>
</feature>
<organism evidence="2 3">
    <name type="scientific">Triparma laevis f. longispina</name>
    <dbReference type="NCBI Taxonomy" id="1714387"/>
    <lineage>
        <taxon>Eukaryota</taxon>
        <taxon>Sar</taxon>
        <taxon>Stramenopiles</taxon>
        <taxon>Ochrophyta</taxon>
        <taxon>Bolidophyceae</taxon>
        <taxon>Parmales</taxon>
        <taxon>Triparmaceae</taxon>
        <taxon>Triparma</taxon>
    </lineage>
</organism>
<dbReference type="EMBL" id="BRXW01000021">
    <property type="protein sequence ID" value="GMI00277.1"/>
    <property type="molecule type" value="Genomic_DNA"/>
</dbReference>
<reference evidence="3" key="1">
    <citation type="journal article" date="2023" name="Commun. Biol.">
        <title>Genome analysis of Parmales, the sister group of diatoms, reveals the evolutionary specialization of diatoms from phago-mixotrophs to photoautotrophs.</title>
        <authorList>
            <person name="Ban H."/>
            <person name="Sato S."/>
            <person name="Yoshikawa S."/>
            <person name="Yamada K."/>
            <person name="Nakamura Y."/>
            <person name="Ichinomiya M."/>
            <person name="Sato N."/>
            <person name="Blanc-Mathieu R."/>
            <person name="Endo H."/>
            <person name="Kuwata A."/>
            <person name="Ogata H."/>
        </authorList>
    </citation>
    <scope>NUCLEOTIDE SEQUENCE [LARGE SCALE GENOMIC DNA]</scope>
    <source>
        <strain evidence="3">NIES 3700</strain>
    </source>
</reference>
<proteinExistence type="predicted"/>
<feature type="compositionally biased region" description="Acidic residues" evidence="1">
    <location>
        <begin position="172"/>
        <end position="182"/>
    </location>
</feature>